<feature type="transmembrane region" description="Helical" evidence="7">
    <location>
        <begin position="303"/>
        <end position="328"/>
    </location>
</feature>
<comment type="subcellular location">
    <subcellularLocation>
        <location evidence="1 7">Cell membrane</location>
        <topology evidence="1 7">Multi-pass membrane protein</topology>
    </subcellularLocation>
</comment>
<reference evidence="9" key="1">
    <citation type="submission" date="2022-08" db="EMBL/GenBank/DDBJ databases">
        <authorList>
            <person name="Deng Y."/>
            <person name="Han X.-F."/>
            <person name="Zhang Y.-Q."/>
        </authorList>
    </citation>
    <scope>NUCLEOTIDE SEQUENCE</scope>
    <source>
        <strain evidence="9">CPCC 203386</strain>
    </source>
</reference>
<keyword evidence="5 7" id="KW-1133">Transmembrane helix</keyword>
<feature type="transmembrane region" description="Helical" evidence="7">
    <location>
        <begin position="199"/>
        <end position="218"/>
    </location>
</feature>
<feature type="transmembrane region" description="Helical" evidence="7">
    <location>
        <begin position="116"/>
        <end position="139"/>
    </location>
</feature>
<dbReference type="Gene3D" id="1.10.3720.10">
    <property type="entry name" value="MetI-like"/>
    <property type="match status" value="1"/>
</dbReference>
<dbReference type="RefSeq" id="WP_259542194.1">
    <property type="nucleotide sequence ID" value="NZ_JANLCJ010000015.1"/>
</dbReference>
<keyword evidence="6 7" id="KW-0472">Membrane</keyword>
<keyword evidence="4 7" id="KW-0812">Transmembrane</keyword>
<dbReference type="SUPFAM" id="SSF161098">
    <property type="entry name" value="MetI-like"/>
    <property type="match status" value="1"/>
</dbReference>
<evidence type="ECO:0000313" key="9">
    <source>
        <dbReference type="EMBL" id="MCS5736310.1"/>
    </source>
</evidence>
<evidence type="ECO:0000256" key="3">
    <source>
        <dbReference type="ARBA" id="ARBA00022475"/>
    </source>
</evidence>
<feature type="transmembrane region" description="Helical" evidence="7">
    <location>
        <begin position="261"/>
        <end position="283"/>
    </location>
</feature>
<keyword evidence="2 7" id="KW-0813">Transport</keyword>
<evidence type="ECO:0000256" key="1">
    <source>
        <dbReference type="ARBA" id="ARBA00004651"/>
    </source>
</evidence>
<comment type="similarity">
    <text evidence="7">Belongs to the binding-protein-dependent transport system permease family.</text>
</comment>
<sequence length="333" mass="36387">MTAFARTQFLRTRLTRMLITVIAVVIVTFVLTQVAFTNPAQNLAPPNASGETIDSIARAYGIDRPWYEQLFGYFVKGPDIQGTPTGFLNWPPSLGYSYQQQRPVTELLLEKIPATLSLAAGALMLWVIFSVLLGVLAARRQGGWFDKVTSGFSYTFLSLPTFVTGMLLIYFLFYQLSLAGFRFFPSSGYVPITESPGEWARHLILPWLTLALAEIAIFQRVIRSSVLEVVNQDYIRTAKAKGLSDRRIYFGHALSGALNPVLTLGGIELAAIIGGAVITEQVFGIDGIGRLAVTSASSGDAPVVIGITLFSAVVFVITTFVVDLITYARSARQ</sequence>
<feature type="transmembrane region" description="Helical" evidence="7">
    <location>
        <begin position="14"/>
        <end position="36"/>
    </location>
</feature>
<keyword evidence="10" id="KW-1185">Reference proteome</keyword>
<feature type="transmembrane region" description="Helical" evidence="7">
    <location>
        <begin position="151"/>
        <end position="173"/>
    </location>
</feature>
<dbReference type="CDD" id="cd06261">
    <property type="entry name" value="TM_PBP2"/>
    <property type="match status" value="1"/>
</dbReference>
<organism evidence="9 10">
    <name type="scientific">Herbiconiux daphne</name>
    <dbReference type="NCBI Taxonomy" id="2970914"/>
    <lineage>
        <taxon>Bacteria</taxon>
        <taxon>Bacillati</taxon>
        <taxon>Actinomycetota</taxon>
        <taxon>Actinomycetes</taxon>
        <taxon>Micrococcales</taxon>
        <taxon>Microbacteriaceae</taxon>
        <taxon>Herbiconiux</taxon>
    </lineage>
</organism>
<dbReference type="PANTHER" id="PTHR43163:SF6">
    <property type="entry name" value="DIPEPTIDE TRANSPORT SYSTEM PERMEASE PROTEIN DPPB-RELATED"/>
    <property type="match status" value="1"/>
</dbReference>
<dbReference type="Proteomes" id="UP001165586">
    <property type="component" value="Unassembled WGS sequence"/>
</dbReference>
<feature type="domain" description="ABC transmembrane type-1" evidence="8">
    <location>
        <begin position="112"/>
        <end position="326"/>
    </location>
</feature>
<evidence type="ECO:0000256" key="4">
    <source>
        <dbReference type="ARBA" id="ARBA00022692"/>
    </source>
</evidence>
<dbReference type="Pfam" id="PF00528">
    <property type="entry name" value="BPD_transp_1"/>
    <property type="match status" value="1"/>
</dbReference>
<proteinExistence type="inferred from homology"/>
<evidence type="ECO:0000256" key="7">
    <source>
        <dbReference type="RuleBase" id="RU363032"/>
    </source>
</evidence>
<gene>
    <name evidence="9" type="ORF">N1032_21465</name>
</gene>
<accession>A0ABT2H8N9</accession>
<dbReference type="InterPro" id="IPR045621">
    <property type="entry name" value="BPD_transp_1_N"/>
</dbReference>
<keyword evidence="3" id="KW-1003">Cell membrane</keyword>
<evidence type="ECO:0000256" key="6">
    <source>
        <dbReference type="ARBA" id="ARBA00023136"/>
    </source>
</evidence>
<evidence type="ECO:0000259" key="8">
    <source>
        <dbReference type="PROSITE" id="PS50928"/>
    </source>
</evidence>
<dbReference type="InterPro" id="IPR000515">
    <property type="entry name" value="MetI-like"/>
</dbReference>
<name>A0ABT2H8N9_9MICO</name>
<dbReference type="EMBL" id="JANLCJ010000015">
    <property type="protein sequence ID" value="MCS5736310.1"/>
    <property type="molecule type" value="Genomic_DNA"/>
</dbReference>
<evidence type="ECO:0000313" key="10">
    <source>
        <dbReference type="Proteomes" id="UP001165586"/>
    </source>
</evidence>
<evidence type="ECO:0000256" key="2">
    <source>
        <dbReference type="ARBA" id="ARBA00022448"/>
    </source>
</evidence>
<dbReference type="InterPro" id="IPR035906">
    <property type="entry name" value="MetI-like_sf"/>
</dbReference>
<dbReference type="Pfam" id="PF19300">
    <property type="entry name" value="BPD_transp_1_N"/>
    <property type="match status" value="1"/>
</dbReference>
<comment type="caution">
    <text evidence="9">The sequence shown here is derived from an EMBL/GenBank/DDBJ whole genome shotgun (WGS) entry which is preliminary data.</text>
</comment>
<dbReference type="PANTHER" id="PTHR43163">
    <property type="entry name" value="DIPEPTIDE TRANSPORT SYSTEM PERMEASE PROTEIN DPPB-RELATED"/>
    <property type="match status" value="1"/>
</dbReference>
<protein>
    <submittedName>
        <fullName evidence="9">ABC transporter permease</fullName>
    </submittedName>
</protein>
<dbReference type="PROSITE" id="PS50928">
    <property type="entry name" value="ABC_TM1"/>
    <property type="match status" value="1"/>
</dbReference>
<evidence type="ECO:0000256" key="5">
    <source>
        <dbReference type="ARBA" id="ARBA00022989"/>
    </source>
</evidence>